<dbReference type="FunCoup" id="Q6BP02">
    <property type="interactions" value="249"/>
</dbReference>
<dbReference type="PANTHER" id="PTHR31017">
    <property type="entry name" value="LATE SECRETORY PATHWAY PROTEIN AVL9-RELATED"/>
    <property type="match status" value="1"/>
</dbReference>
<dbReference type="InParanoid" id="Q6BP02"/>
<feature type="compositionally biased region" description="Basic and acidic residues" evidence="2">
    <location>
        <begin position="698"/>
        <end position="717"/>
    </location>
</feature>
<feature type="compositionally biased region" description="Polar residues" evidence="2">
    <location>
        <begin position="82"/>
        <end position="99"/>
    </location>
</feature>
<name>Q6BP02_DEBHA</name>
<dbReference type="InterPro" id="IPR043153">
    <property type="entry name" value="DENN_C"/>
</dbReference>
<evidence type="ECO:0000256" key="2">
    <source>
        <dbReference type="SAM" id="MobiDB-lite"/>
    </source>
</evidence>
<evidence type="ECO:0000313" key="5">
    <source>
        <dbReference type="Proteomes" id="UP000000599"/>
    </source>
</evidence>
<evidence type="ECO:0000313" key="4">
    <source>
        <dbReference type="EMBL" id="CAG88328.2"/>
    </source>
</evidence>
<feature type="compositionally biased region" description="Polar residues" evidence="2">
    <location>
        <begin position="569"/>
        <end position="589"/>
    </location>
</feature>
<dbReference type="OMA" id="SFWNPYL"/>
<gene>
    <name evidence="4" type="ordered locus">DEHA2E17666g</name>
</gene>
<comment type="similarity">
    <text evidence="1">Belongs to the AVL9 family.</text>
</comment>
<feature type="compositionally biased region" description="Low complexity" evidence="2">
    <location>
        <begin position="25"/>
        <end position="42"/>
    </location>
</feature>
<dbReference type="KEGG" id="dha:DEHA2E17666g"/>
<feature type="compositionally biased region" description="Polar residues" evidence="2">
    <location>
        <begin position="11"/>
        <end position="24"/>
    </location>
</feature>
<feature type="region of interest" description="Disordered" evidence="2">
    <location>
        <begin position="565"/>
        <end position="589"/>
    </location>
</feature>
<proteinExistence type="inferred from homology"/>
<dbReference type="GO" id="GO:0005737">
    <property type="term" value="C:cytoplasm"/>
    <property type="evidence" value="ECO:0007669"/>
    <property type="project" value="TreeGrafter"/>
</dbReference>
<protein>
    <submittedName>
        <fullName evidence="4">DEHA2E17666p</fullName>
    </submittedName>
</protein>
<dbReference type="InterPro" id="IPR018307">
    <property type="entry name" value="ABL9/DENND6_dom"/>
</dbReference>
<accession>Q6BP02</accession>
<dbReference type="InterPro" id="IPR037516">
    <property type="entry name" value="Tripartite_DENN"/>
</dbReference>
<feature type="region of interest" description="Disordered" evidence="2">
    <location>
        <begin position="687"/>
        <end position="741"/>
    </location>
</feature>
<dbReference type="RefSeq" id="XP_460068.2">
    <property type="nucleotide sequence ID" value="XM_460068.1"/>
</dbReference>
<dbReference type="VEuPathDB" id="FungiDB:DEHA2E17666g"/>
<dbReference type="Gene3D" id="3.40.50.11500">
    <property type="match status" value="1"/>
</dbReference>
<dbReference type="EMBL" id="CR382137">
    <property type="protein sequence ID" value="CAG88328.2"/>
    <property type="molecule type" value="Genomic_DNA"/>
</dbReference>
<organism evidence="4 5">
    <name type="scientific">Debaryomyces hansenii (strain ATCC 36239 / CBS 767 / BCRC 21394 / JCM 1990 / NBRC 0083 / IGC 2968)</name>
    <name type="common">Yeast</name>
    <name type="synonym">Torulaspora hansenii</name>
    <dbReference type="NCBI Taxonomy" id="284592"/>
    <lineage>
        <taxon>Eukaryota</taxon>
        <taxon>Fungi</taxon>
        <taxon>Dikarya</taxon>
        <taxon>Ascomycota</taxon>
        <taxon>Saccharomycotina</taxon>
        <taxon>Pichiomycetes</taxon>
        <taxon>Debaryomycetaceae</taxon>
        <taxon>Debaryomyces</taxon>
    </lineage>
</organism>
<feature type="region of interest" description="Disordered" evidence="2">
    <location>
        <begin position="1"/>
        <end position="103"/>
    </location>
</feature>
<dbReference type="HOGENOM" id="CLU_009066_3_1_1"/>
<reference evidence="4 5" key="1">
    <citation type="journal article" date="2004" name="Nature">
        <title>Genome evolution in yeasts.</title>
        <authorList>
            <consortium name="Genolevures"/>
            <person name="Dujon B."/>
            <person name="Sherman D."/>
            <person name="Fischer G."/>
            <person name="Durrens P."/>
            <person name="Casaregola S."/>
            <person name="Lafontaine I."/>
            <person name="de Montigny J."/>
            <person name="Marck C."/>
            <person name="Neuveglise C."/>
            <person name="Talla E."/>
            <person name="Goffard N."/>
            <person name="Frangeul L."/>
            <person name="Aigle M."/>
            <person name="Anthouard V."/>
            <person name="Babour A."/>
            <person name="Barbe V."/>
            <person name="Barnay S."/>
            <person name="Blanchin S."/>
            <person name="Beckerich J.M."/>
            <person name="Beyne E."/>
            <person name="Bleykasten C."/>
            <person name="Boisrame A."/>
            <person name="Boyer J."/>
            <person name="Cattolico L."/>
            <person name="Confanioleri F."/>
            <person name="de Daruvar A."/>
            <person name="Despons L."/>
            <person name="Fabre E."/>
            <person name="Fairhead C."/>
            <person name="Ferry-Dumazet H."/>
            <person name="Groppi A."/>
            <person name="Hantraye F."/>
            <person name="Hennequin C."/>
            <person name="Jauniaux N."/>
            <person name="Joyet P."/>
            <person name="Kachouri R."/>
            <person name="Kerrest A."/>
            <person name="Koszul R."/>
            <person name="Lemaire M."/>
            <person name="Lesur I."/>
            <person name="Ma L."/>
            <person name="Muller H."/>
            <person name="Nicaud J.M."/>
            <person name="Nikolski M."/>
            <person name="Oztas S."/>
            <person name="Ozier-Kalogeropoulos O."/>
            <person name="Pellenz S."/>
            <person name="Potier S."/>
            <person name="Richard G.F."/>
            <person name="Straub M.L."/>
            <person name="Suleau A."/>
            <person name="Swennene D."/>
            <person name="Tekaia F."/>
            <person name="Wesolowski-Louvel M."/>
            <person name="Westhof E."/>
            <person name="Wirth B."/>
            <person name="Zeniou-Meyer M."/>
            <person name="Zivanovic I."/>
            <person name="Bolotin-Fukuhara M."/>
            <person name="Thierry A."/>
            <person name="Bouchier C."/>
            <person name="Caudron B."/>
            <person name="Scarpelli C."/>
            <person name="Gaillardin C."/>
            <person name="Weissenbach J."/>
            <person name="Wincker P."/>
            <person name="Souciet J.L."/>
        </authorList>
    </citation>
    <scope>NUCLEOTIDE SEQUENCE [LARGE SCALE GENOMIC DNA]</scope>
    <source>
        <strain evidence="5">ATCC 36239 / CBS 767 / BCRC 21394 / JCM 1990 / NBRC 0083 / IGC 2968</strain>
    </source>
</reference>
<evidence type="ECO:0000259" key="3">
    <source>
        <dbReference type="PROSITE" id="PS50211"/>
    </source>
</evidence>
<sequence length="741" mass="84293">MDETNDIGLGISTNSPSESNPFQEPSTAVTTASASTIPSSISNHGNEEFTIKPIRLAKRQERRTSEEKNGEFHCRPMRLGSRNKSISSASDETPVSTPGSVKRKKSIQIRNLPIVETSFTQGMNTNVNDMIFAVCLVDFHHVRGPEIQWWRSNYYPSYPQDNKLFKNLPFQALPDGSHLFEETFSNFNLVYDFKTGKSYDDGEDYNSFDGDPRHLETLFGCSCVRQVKTSDLSDEEISRNKDITRSIVQKAVVVIAKNQPIFQIIKEKLSIISASYFLQNNFGNTEILESLYDNLNTTFRVKEKEGVIKDSTSKKQSSLNEFVERQDEFFVNLNLKHTLSKFKTNLLVIFKALLLEKKILIYSNNNLEMLTQFQNNLISLIPNLINNLGNSGCPLSDFIETNGPLTKPNSLNTSSRQSMLRFFGLPLQVFNTKGSFWNPYLPLQQLSELSASETRSYMVGCSNLLFVNQSESLNVDLLINLDTNELSYPKGKPEELHLTSKDKKFVNALISKIKSNEKDEWQNDIDNEQFIGSDDFVRFEFEDYLLSLLSTTRYNQYSEKFNQPPPGFSNVTLHQNENSDGKPSSDSSTIVEHLEEDVNLNNIDNGNLTLFNSKFIECWLTTNNFKIWNQMADEFIFNFLDPKHISVGLINDSEQYKFTALFNNLKLRLNSNQPSSVLDSEMKAQKFIPSSEEATNADDNKEKETKESSASSKEDIPRTPTKPIGNRISSWTSGWGFKKKS</sequence>
<dbReference type="Proteomes" id="UP000000599">
    <property type="component" value="Chromosome E"/>
</dbReference>
<feature type="domain" description="UDENN" evidence="3">
    <location>
        <begin position="132"/>
        <end position="646"/>
    </location>
</feature>
<dbReference type="GeneID" id="2902712"/>
<dbReference type="eggNOG" id="KOG3823">
    <property type="taxonomic scope" value="Eukaryota"/>
</dbReference>
<dbReference type="OrthoDB" id="26278at2759"/>
<keyword evidence="5" id="KW-1185">Reference proteome</keyword>
<dbReference type="Pfam" id="PF09794">
    <property type="entry name" value="Avl9"/>
    <property type="match status" value="1"/>
</dbReference>
<dbReference type="InterPro" id="IPR051731">
    <property type="entry name" value="DENND11/AVL9_GEFs"/>
</dbReference>
<dbReference type="PANTHER" id="PTHR31017:SF1">
    <property type="entry name" value="LATE SECRETORY PATHWAY PROTEIN AVL9 HOMOLOG"/>
    <property type="match status" value="1"/>
</dbReference>
<feature type="compositionally biased region" description="Basic and acidic residues" evidence="2">
    <location>
        <begin position="58"/>
        <end position="74"/>
    </location>
</feature>
<dbReference type="AlphaFoldDB" id="Q6BP02"/>
<evidence type="ECO:0000256" key="1">
    <source>
        <dbReference type="ARBA" id="ARBA00038178"/>
    </source>
</evidence>
<dbReference type="PROSITE" id="PS50211">
    <property type="entry name" value="DENN"/>
    <property type="match status" value="1"/>
</dbReference>